<feature type="region of interest" description="Disordered" evidence="7">
    <location>
        <begin position="689"/>
        <end position="750"/>
    </location>
</feature>
<evidence type="ECO:0000313" key="11">
    <source>
        <dbReference type="Proteomes" id="UP001620645"/>
    </source>
</evidence>
<feature type="region of interest" description="Disordered" evidence="7">
    <location>
        <begin position="1179"/>
        <end position="1226"/>
    </location>
</feature>
<evidence type="ECO:0000256" key="7">
    <source>
        <dbReference type="SAM" id="MobiDB-lite"/>
    </source>
</evidence>
<keyword evidence="3" id="KW-0963">Cytoplasm</keyword>
<feature type="domain" description="IFT121/TULP4 N-terminal" evidence="9">
    <location>
        <begin position="60"/>
        <end position="306"/>
    </location>
</feature>
<evidence type="ECO:0000259" key="9">
    <source>
        <dbReference type="Pfam" id="PF24797"/>
    </source>
</evidence>
<evidence type="ECO:0000256" key="4">
    <source>
        <dbReference type="ARBA" id="ARBA00022574"/>
    </source>
</evidence>
<dbReference type="InterPro" id="IPR000007">
    <property type="entry name" value="Tubby_C"/>
</dbReference>
<feature type="compositionally biased region" description="Low complexity" evidence="7">
    <location>
        <begin position="785"/>
        <end position="805"/>
    </location>
</feature>
<dbReference type="Gene3D" id="3.20.90.10">
    <property type="entry name" value="Tubby Protein, Chain A"/>
    <property type="match status" value="1"/>
</dbReference>
<dbReference type="Pfam" id="PF01167">
    <property type="entry name" value="Tub"/>
    <property type="match status" value="1"/>
</dbReference>
<dbReference type="PANTHER" id="PTHR16517:SF2">
    <property type="entry name" value="TUBBY-RELATED PROTEIN 4"/>
    <property type="match status" value="1"/>
</dbReference>
<dbReference type="SUPFAM" id="SSF50978">
    <property type="entry name" value="WD40 repeat-like"/>
    <property type="match status" value="1"/>
</dbReference>
<keyword evidence="4 6" id="KW-0853">WD repeat</keyword>
<evidence type="ECO:0000313" key="10">
    <source>
        <dbReference type="EMBL" id="KAL3078215.1"/>
    </source>
</evidence>
<reference evidence="10 11" key="1">
    <citation type="submission" date="2024-10" db="EMBL/GenBank/DDBJ databases">
        <authorList>
            <person name="Kim D."/>
        </authorList>
    </citation>
    <scope>NUCLEOTIDE SEQUENCE [LARGE SCALE GENOMIC DNA]</scope>
    <source>
        <strain evidence="10">Taebaek</strain>
    </source>
</reference>
<dbReference type="Gene3D" id="2.130.10.10">
    <property type="entry name" value="YVTN repeat-like/Quinoprotein amine dehydrogenase"/>
    <property type="match status" value="1"/>
</dbReference>
<feature type="compositionally biased region" description="Basic residues" evidence="7">
    <location>
        <begin position="1201"/>
        <end position="1212"/>
    </location>
</feature>
<name>A0ABD2IK50_HETSC</name>
<feature type="domain" description="Tubby C-terminal" evidence="8">
    <location>
        <begin position="1218"/>
        <end position="1304"/>
    </location>
</feature>
<evidence type="ECO:0000256" key="3">
    <source>
        <dbReference type="ARBA" id="ARBA00022490"/>
    </source>
</evidence>
<dbReference type="InterPro" id="IPR056159">
    <property type="entry name" value="Beta-prop_IFT121_TULP_N"/>
</dbReference>
<evidence type="ECO:0000256" key="5">
    <source>
        <dbReference type="ARBA" id="ARBA00022737"/>
    </source>
</evidence>
<evidence type="ECO:0000256" key="2">
    <source>
        <dbReference type="ARBA" id="ARBA00007129"/>
    </source>
</evidence>
<dbReference type="InterPro" id="IPR025659">
    <property type="entry name" value="Tubby-like_C"/>
</dbReference>
<dbReference type="InterPro" id="IPR001680">
    <property type="entry name" value="WD40_rpt"/>
</dbReference>
<protein>
    <submittedName>
        <fullName evidence="10">Uncharacterized protein</fullName>
    </submittedName>
</protein>
<dbReference type="InterPro" id="IPR036322">
    <property type="entry name" value="WD40_repeat_dom_sf"/>
</dbReference>
<feature type="region of interest" description="Disordered" evidence="7">
    <location>
        <begin position="857"/>
        <end position="888"/>
    </location>
</feature>
<proteinExistence type="inferred from homology"/>
<comment type="caution">
    <text evidence="10">The sequence shown here is derived from an EMBL/GenBank/DDBJ whole genome shotgun (WGS) entry which is preliminary data.</text>
</comment>
<dbReference type="Pfam" id="PF24797">
    <property type="entry name" value="Beta-prop_WDR35_TULP_N"/>
    <property type="match status" value="1"/>
</dbReference>
<feature type="region of interest" description="Disordered" evidence="7">
    <location>
        <begin position="1043"/>
        <end position="1066"/>
    </location>
</feature>
<dbReference type="GO" id="GO:0005737">
    <property type="term" value="C:cytoplasm"/>
    <property type="evidence" value="ECO:0007669"/>
    <property type="project" value="UniProtKB-SubCell"/>
</dbReference>
<feature type="region of interest" description="Disordered" evidence="7">
    <location>
        <begin position="785"/>
        <end position="819"/>
    </location>
</feature>
<dbReference type="PROSITE" id="PS50082">
    <property type="entry name" value="WD_REPEATS_2"/>
    <property type="match status" value="1"/>
</dbReference>
<keyword evidence="11" id="KW-1185">Reference proteome</keyword>
<dbReference type="SUPFAM" id="SSF54518">
    <property type="entry name" value="Tubby C-terminal domain-like"/>
    <property type="match status" value="1"/>
</dbReference>
<sequence length="1309" mass="144679">MQILWESGEWPGASIEQAITTLSWTPAAKEGRGLLGVGCDTGAVGVTYTDLGPDHNCCKRHNFNLRGHQAAIALVAWNKAQTKLLSYDINGVIYFWVPNEERWTVELINDRGFKVRDFDWSPSGASALICYEDNFVLIVSSSGQRIWSNTFLFSILCGAWAPNSQELVIGLSSGVVHVLNDQGTLITERTLFQVGVQRAAFSPLRSVEAGGDGKWTLACCSATDQILFLNTFYEVELCSWQAPDPVISMRWSSDGTMLAVVCSPNRIVILDYNGRGIHSFSAPIPGGTLSAFTWAHSDQAIVVTAKGKIATGRLVRGVPSLSQLVSYSLWEQLGRSSKGVDHLPIPKRERKQIAQFDHHIIRCRVPVAERLYDVVCQPSIWRWYCTIVPVTRKNLYMLCVEHMGGFVPILLGRQTNRIIPQFVISLPAHLLAKCRRSSDISPQFVAFSPRPSDSSAVHPAAATDFHQLASDHSLPFVSGGSSAQVEDVAQQNGFRRESNQRNSMWRRSKRQIRRFVSRRIMPHRLSVGAVASRAPPPTLVHVSSNVWCTKFKITAAEGNGQLPATLAQVFYKTSVLHLQPRQMTIRLSDLHSLTEEAKRETPREMENEGRIATATMRRRELSGQSAALKAAFLEKRPESRWRTRASPGNEEDIREMLLTKRRHSTENRTDHHQQKGAATSTASFLLEEMNNNEEGTEDRNRRGQRKEQMGRNGKGTEGLSGGDSAKQLVEEVENGEEEEEEEEGTDGLMSGERALYENVISEFDGLRQTVNNYITKMKQFASELEQQSAPSSSSASAVPLLPHSSQQQSPPVVAPESTKEKRRNFFYGKQKQIAQRPATTTGAFSASHFSYSTSVTAASSANSKTPTNCSTISDPKTQRPQSSPAGTMAEGWQNRLENLEFIDDDIPSGEECPLIGPNSSGKVPTANVPSNCLSNMTMPHKLQTTSNRKDSNCSVTSLLPNAEKESDKSFAGVALSCGGGKKAHQLNDIKAVVEKLSRLAFELSATRHHSSTIHSALSHVRLKPSAKFELLDIDLDKFQTLQNNRSSASPSAAGTPSDQSPSKTRLQNVAALRAKVRGIARQVAQFEELIRINELLNEIGGDLRQRVQHIKMVLGEGDDDEEEEENDCDGTAISFSQSAAGVGEEIVPLLKCSSTVASQSTVTATVPIHSSSVLRVPKSNRRNATNAERKTDLGMETPSKCCKKREGKKGRKGAQGEDEEEKRRTSGTKMLVMTNKRPFWNEQSQVYQLDFNGRVTQESAKNFQIEHQSRQVLQFGRIENGAYTLDFREPFSAIQAFAVALASITQRLK</sequence>
<keyword evidence="5" id="KW-0677">Repeat</keyword>
<dbReference type="Proteomes" id="UP001620645">
    <property type="component" value="Unassembled WGS sequence"/>
</dbReference>
<evidence type="ECO:0000259" key="8">
    <source>
        <dbReference type="Pfam" id="PF01167"/>
    </source>
</evidence>
<feature type="compositionally biased region" description="Basic and acidic residues" evidence="7">
    <location>
        <begin position="663"/>
        <end position="673"/>
    </location>
</feature>
<feature type="compositionally biased region" description="Gly residues" evidence="7">
    <location>
        <begin position="712"/>
        <end position="721"/>
    </location>
</feature>
<gene>
    <name evidence="10" type="ORF">niasHS_012102</name>
</gene>
<feature type="compositionally biased region" description="Acidic residues" evidence="7">
    <location>
        <begin position="730"/>
        <end position="745"/>
    </location>
</feature>
<feature type="compositionally biased region" description="Polar residues" evidence="7">
    <location>
        <begin position="866"/>
        <end position="885"/>
    </location>
</feature>
<evidence type="ECO:0000256" key="1">
    <source>
        <dbReference type="ARBA" id="ARBA00004496"/>
    </source>
</evidence>
<dbReference type="PRINTS" id="PR01573">
    <property type="entry name" value="SUPERTUBBY"/>
</dbReference>
<feature type="region of interest" description="Disordered" evidence="7">
    <location>
        <begin position="663"/>
        <end position="682"/>
    </location>
</feature>
<comment type="subcellular location">
    <subcellularLocation>
        <location evidence="1">Cytoplasm</location>
    </subcellularLocation>
</comment>
<dbReference type="PANTHER" id="PTHR16517">
    <property type="entry name" value="TUBBY-RELATED"/>
    <property type="match status" value="1"/>
</dbReference>
<feature type="compositionally biased region" description="Basic and acidic residues" evidence="7">
    <location>
        <begin position="697"/>
        <end position="709"/>
    </location>
</feature>
<feature type="repeat" description="WD" evidence="6">
    <location>
        <begin position="65"/>
        <end position="96"/>
    </location>
</feature>
<dbReference type="InterPro" id="IPR015943">
    <property type="entry name" value="WD40/YVTN_repeat-like_dom_sf"/>
</dbReference>
<accession>A0ABD2IK50</accession>
<organism evidence="10 11">
    <name type="scientific">Heterodera schachtii</name>
    <name type="common">Sugarbeet cyst nematode worm</name>
    <name type="synonym">Tylenchus schachtii</name>
    <dbReference type="NCBI Taxonomy" id="97005"/>
    <lineage>
        <taxon>Eukaryota</taxon>
        <taxon>Metazoa</taxon>
        <taxon>Ecdysozoa</taxon>
        <taxon>Nematoda</taxon>
        <taxon>Chromadorea</taxon>
        <taxon>Rhabditida</taxon>
        <taxon>Tylenchina</taxon>
        <taxon>Tylenchomorpha</taxon>
        <taxon>Tylenchoidea</taxon>
        <taxon>Heteroderidae</taxon>
        <taxon>Heteroderinae</taxon>
        <taxon>Heterodera</taxon>
    </lineage>
</organism>
<dbReference type="SMART" id="SM00320">
    <property type="entry name" value="WD40"/>
    <property type="match status" value="4"/>
</dbReference>
<evidence type="ECO:0000256" key="6">
    <source>
        <dbReference type="PROSITE-ProRule" id="PRU00221"/>
    </source>
</evidence>
<comment type="similarity">
    <text evidence="2">Belongs to the TUB family.</text>
</comment>
<dbReference type="EMBL" id="JBICCN010000315">
    <property type="protein sequence ID" value="KAL3078215.1"/>
    <property type="molecule type" value="Genomic_DNA"/>
</dbReference>
<feature type="compositionally biased region" description="Polar residues" evidence="7">
    <location>
        <begin position="1054"/>
        <end position="1066"/>
    </location>
</feature>